<dbReference type="GO" id="GO:0046872">
    <property type="term" value="F:metal ion binding"/>
    <property type="evidence" value="ECO:0007669"/>
    <property type="project" value="UniProtKB-KW"/>
</dbReference>
<keyword evidence="8" id="KW-0051">Antiviral defense</keyword>
<evidence type="ECO:0000256" key="9">
    <source>
        <dbReference type="ARBA" id="ARBA00044145"/>
    </source>
</evidence>
<dbReference type="GeneID" id="57753920"/>
<comment type="catalytic activity">
    <reaction evidence="10">
        <text>GTP + ATP = 3',3'-cGAMP + 2 diphosphate</text>
        <dbReference type="Rhea" id="RHEA:35647"/>
        <dbReference type="ChEBI" id="CHEBI:30616"/>
        <dbReference type="ChEBI" id="CHEBI:33019"/>
        <dbReference type="ChEBI" id="CHEBI:37565"/>
        <dbReference type="ChEBI" id="CHEBI:71501"/>
    </reaction>
    <physiologicalReaction direction="left-to-right" evidence="10">
        <dbReference type="Rhea" id="RHEA:35648"/>
    </physiologicalReaction>
</comment>
<evidence type="ECO:0000256" key="4">
    <source>
        <dbReference type="ARBA" id="ARBA00022741"/>
    </source>
</evidence>
<reference evidence="13" key="1">
    <citation type="submission" date="2015-01" db="EMBL/GenBank/DDBJ databases">
        <authorList>
            <person name="Manzoor Shahid"/>
            <person name="Zubair Saima"/>
        </authorList>
    </citation>
    <scope>NUCLEOTIDE SEQUENCE [LARGE SCALE GENOMIC DNA]</scope>
    <source>
        <strain evidence="13">V1</strain>
    </source>
</reference>
<sequence>MTNLHQAFIDFDSKIKLTKKKKEELLHRRDVVRDKIRKYFKDELKLNQPKFMSQGSFTINTALNPIGDNEVDIDDGIYLQHLLENETTWPTPKEAHKLITDALEAHTKDGCKDKTSCVRLIYAGDFHIDFPIYVMKKNHAKLADIELNKWIASDSKEFKDWFL</sequence>
<keyword evidence="3" id="KW-0479">Metal-binding</keyword>
<dbReference type="InterPro" id="IPR048445">
    <property type="entry name" value="DncV-like_NTFase"/>
</dbReference>
<evidence type="ECO:0000256" key="5">
    <source>
        <dbReference type="ARBA" id="ARBA00022840"/>
    </source>
</evidence>
<evidence type="ECO:0000313" key="13">
    <source>
        <dbReference type="Proteomes" id="UP000042527"/>
    </source>
</evidence>
<dbReference type="AlphaFoldDB" id="A0A0B7GQW2"/>
<keyword evidence="7" id="KW-0546">Nucleotide metabolism</keyword>
<dbReference type="RefSeq" id="WP_044634380.1">
    <property type="nucleotide sequence ID" value="NZ_CDNC01000005.1"/>
</dbReference>
<keyword evidence="4" id="KW-0547">Nucleotide-binding</keyword>
<organism evidence="12 13">
    <name type="scientific">Treponema phagedenis</name>
    <dbReference type="NCBI Taxonomy" id="162"/>
    <lineage>
        <taxon>Bacteria</taxon>
        <taxon>Pseudomonadati</taxon>
        <taxon>Spirochaetota</taxon>
        <taxon>Spirochaetia</taxon>
        <taxon>Spirochaetales</taxon>
        <taxon>Treponemataceae</taxon>
        <taxon>Treponema</taxon>
    </lineage>
</organism>
<evidence type="ECO:0000256" key="3">
    <source>
        <dbReference type="ARBA" id="ARBA00022723"/>
    </source>
</evidence>
<keyword evidence="1" id="KW-0808">Transferase</keyword>
<feature type="domain" description="Cyclic GMP-AMP synthase DncV-like nucleotidyltransferase" evidence="11">
    <location>
        <begin position="49"/>
        <end position="133"/>
    </location>
</feature>
<protein>
    <recommendedName>
        <fullName evidence="9">Cyclic GMP-AMP synthase</fullName>
    </recommendedName>
</protein>
<name>A0A0B7GQW2_TREPH</name>
<dbReference type="GO" id="GO:0051607">
    <property type="term" value="P:defense response to virus"/>
    <property type="evidence" value="ECO:0007669"/>
    <property type="project" value="UniProtKB-KW"/>
</dbReference>
<evidence type="ECO:0000256" key="2">
    <source>
        <dbReference type="ARBA" id="ARBA00022695"/>
    </source>
</evidence>
<keyword evidence="6" id="KW-0460">Magnesium</keyword>
<evidence type="ECO:0000256" key="8">
    <source>
        <dbReference type="ARBA" id="ARBA00023118"/>
    </source>
</evidence>
<keyword evidence="13" id="KW-1185">Reference proteome</keyword>
<evidence type="ECO:0000256" key="7">
    <source>
        <dbReference type="ARBA" id="ARBA00023080"/>
    </source>
</evidence>
<dbReference type="EMBL" id="CDNC01000005">
    <property type="protein sequence ID" value="CEM60974.1"/>
    <property type="molecule type" value="Genomic_DNA"/>
</dbReference>
<dbReference type="Pfam" id="PF21654">
    <property type="entry name" value="DncV-like_NTFase"/>
    <property type="match status" value="1"/>
</dbReference>
<evidence type="ECO:0000256" key="6">
    <source>
        <dbReference type="ARBA" id="ARBA00022842"/>
    </source>
</evidence>
<dbReference type="Proteomes" id="UP000042527">
    <property type="component" value="Unassembled WGS sequence"/>
</dbReference>
<evidence type="ECO:0000256" key="1">
    <source>
        <dbReference type="ARBA" id="ARBA00022679"/>
    </source>
</evidence>
<keyword evidence="2" id="KW-0548">Nucleotidyltransferase</keyword>
<dbReference type="GO" id="GO:0009117">
    <property type="term" value="P:nucleotide metabolic process"/>
    <property type="evidence" value="ECO:0007669"/>
    <property type="project" value="UniProtKB-KW"/>
</dbReference>
<accession>A0A0B7GQW2</accession>
<evidence type="ECO:0000256" key="10">
    <source>
        <dbReference type="ARBA" id="ARBA00048304"/>
    </source>
</evidence>
<dbReference type="GO" id="GO:0005524">
    <property type="term" value="F:ATP binding"/>
    <property type="evidence" value="ECO:0007669"/>
    <property type="project" value="UniProtKB-KW"/>
</dbReference>
<evidence type="ECO:0000313" key="12">
    <source>
        <dbReference type="EMBL" id="CEM60974.1"/>
    </source>
</evidence>
<dbReference type="OrthoDB" id="5569081at2"/>
<keyword evidence="5" id="KW-0067">ATP-binding</keyword>
<proteinExistence type="predicted"/>
<evidence type="ECO:0000259" key="11">
    <source>
        <dbReference type="Pfam" id="PF21654"/>
    </source>
</evidence>
<gene>
    <name evidence="12" type="ORF">TPHV1_130012</name>
</gene>
<dbReference type="GO" id="GO:0016779">
    <property type="term" value="F:nucleotidyltransferase activity"/>
    <property type="evidence" value="ECO:0007669"/>
    <property type="project" value="UniProtKB-KW"/>
</dbReference>